<protein>
    <submittedName>
        <fullName evidence="1">Uncharacterized protein</fullName>
    </submittedName>
</protein>
<dbReference type="Proteomes" id="UP000002534">
    <property type="component" value="Chromosome"/>
</dbReference>
<sequence>MCSPLVLKTLAVHECSINPSEILLFIRVTRAYMLTLLPRWREVLQGQVRPKFFPIDIFF</sequence>
<evidence type="ECO:0000313" key="2">
    <source>
        <dbReference type="Proteomes" id="UP000002534"/>
    </source>
</evidence>
<proteinExistence type="predicted"/>
<reference evidence="1 2" key="2">
    <citation type="journal article" date="2012" name="BMC Genomics">
        <title>The genome of Pelobacter carbinolicus reveals surprising metabolic capabilities and physiological features.</title>
        <authorList>
            <person name="Aklujkar M."/>
            <person name="Haveman S.A."/>
            <person name="Didonato R.Jr."/>
            <person name="Chertkov O."/>
            <person name="Han C.S."/>
            <person name="Land M.L."/>
            <person name="Brown P."/>
            <person name="Lovley D.R."/>
        </authorList>
    </citation>
    <scope>NUCLEOTIDE SEQUENCE [LARGE SCALE GENOMIC DNA]</scope>
    <source>
        <strain evidence="2">DSM 2380 / NBRC 103641 / GraBd1</strain>
    </source>
</reference>
<keyword evidence="2" id="KW-1185">Reference proteome</keyword>
<dbReference type="KEGG" id="pca:Pcar_3290"/>
<accession>Q0C6M8</accession>
<gene>
    <name evidence="1" type="ordered locus">Pcar_3290</name>
</gene>
<name>Q0C6M8_SYNC1</name>
<dbReference type="EMBL" id="CP000142">
    <property type="protein sequence ID" value="ABI81909.1"/>
    <property type="molecule type" value="Genomic_DNA"/>
</dbReference>
<evidence type="ECO:0000313" key="1">
    <source>
        <dbReference type="EMBL" id="ABI81909.1"/>
    </source>
</evidence>
<dbReference type="HOGENOM" id="CLU_2956495_0_0_7"/>
<dbReference type="AlphaFoldDB" id="Q0C6M8"/>
<dbReference type="STRING" id="338963.Pcar_3290"/>
<organism evidence="1 2">
    <name type="scientific">Syntrophotalea carbinolica (strain DSM 2380 / NBRC 103641 / GraBd1)</name>
    <name type="common">Pelobacter carbinolicus</name>
    <dbReference type="NCBI Taxonomy" id="338963"/>
    <lineage>
        <taxon>Bacteria</taxon>
        <taxon>Pseudomonadati</taxon>
        <taxon>Thermodesulfobacteriota</taxon>
        <taxon>Desulfuromonadia</taxon>
        <taxon>Desulfuromonadales</taxon>
        <taxon>Syntrophotaleaceae</taxon>
        <taxon>Syntrophotalea</taxon>
    </lineage>
</organism>
<reference evidence="2" key="1">
    <citation type="submission" date="2005-10" db="EMBL/GenBank/DDBJ databases">
        <title>Complete sequence of Pelobacter carbinolicus DSM 2380.</title>
        <authorList>
            <person name="Copeland A."/>
            <person name="Lucas S."/>
            <person name="Lapidus A."/>
            <person name="Barry K."/>
            <person name="Detter J.C."/>
            <person name="Glavina T."/>
            <person name="Hammon N."/>
            <person name="Israni S."/>
            <person name="Pitluck S."/>
            <person name="Chertkov O."/>
            <person name="Schmutz J."/>
            <person name="Larimer F."/>
            <person name="Land M."/>
            <person name="Kyrpides N."/>
            <person name="Ivanova N."/>
            <person name="Richardson P."/>
        </authorList>
    </citation>
    <scope>NUCLEOTIDE SEQUENCE [LARGE SCALE GENOMIC DNA]</scope>
    <source>
        <strain evidence="2">DSM 2380 / NBRC 103641 / GraBd1</strain>
    </source>
</reference>